<gene>
    <name evidence="1" type="ORF">L484_026405</name>
</gene>
<dbReference type="Proteomes" id="UP000030645">
    <property type="component" value="Unassembled WGS sequence"/>
</dbReference>
<protein>
    <submittedName>
        <fullName evidence="1">Uncharacterized protein</fullName>
    </submittedName>
</protein>
<accession>W9RL95</accession>
<organism evidence="1 2">
    <name type="scientific">Morus notabilis</name>
    <dbReference type="NCBI Taxonomy" id="981085"/>
    <lineage>
        <taxon>Eukaryota</taxon>
        <taxon>Viridiplantae</taxon>
        <taxon>Streptophyta</taxon>
        <taxon>Embryophyta</taxon>
        <taxon>Tracheophyta</taxon>
        <taxon>Spermatophyta</taxon>
        <taxon>Magnoliopsida</taxon>
        <taxon>eudicotyledons</taxon>
        <taxon>Gunneridae</taxon>
        <taxon>Pentapetalae</taxon>
        <taxon>rosids</taxon>
        <taxon>fabids</taxon>
        <taxon>Rosales</taxon>
        <taxon>Moraceae</taxon>
        <taxon>Moreae</taxon>
        <taxon>Morus</taxon>
    </lineage>
</organism>
<proteinExistence type="predicted"/>
<evidence type="ECO:0000313" key="2">
    <source>
        <dbReference type="Proteomes" id="UP000030645"/>
    </source>
</evidence>
<dbReference type="AlphaFoldDB" id="W9RL95"/>
<name>W9RL95_9ROSA</name>
<dbReference type="EMBL" id="KE344356">
    <property type="protein sequence ID" value="EXB58202.1"/>
    <property type="molecule type" value="Genomic_DNA"/>
</dbReference>
<reference evidence="2" key="1">
    <citation type="submission" date="2013-01" db="EMBL/GenBank/DDBJ databases">
        <title>Draft Genome Sequence of a Mulberry Tree, Morus notabilis C.K. Schneid.</title>
        <authorList>
            <person name="He N."/>
            <person name="Zhao S."/>
        </authorList>
    </citation>
    <scope>NUCLEOTIDE SEQUENCE</scope>
</reference>
<sequence length="75" mass="8533">MKNEARKPREWELQGVKSGRRSEISERRGRRVALNGALRATSAYKCWCGRPPVILDSPKVVDHLCMPLPLLVVYS</sequence>
<evidence type="ECO:0000313" key="1">
    <source>
        <dbReference type="EMBL" id="EXB58202.1"/>
    </source>
</evidence>
<keyword evidence="2" id="KW-1185">Reference proteome</keyword>